<evidence type="ECO:0000256" key="4">
    <source>
        <dbReference type="ARBA" id="ARBA00023136"/>
    </source>
</evidence>
<dbReference type="Proteomes" id="UP000516314">
    <property type="component" value="Chromosome 3"/>
</dbReference>
<protein>
    <submittedName>
        <fullName evidence="6">(thale cress) hypothetical protein</fullName>
    </submittedName>
</protein>
<dbReference type="PANTHER" id="PTHR45719">
    <property type="entry name" value="GLYCOSYLTRANSFERASE"/>
    <property type="match status" value="1"/>
</dbReference>
<name>A0A7G2EIR2_ARATH</name>
<evidence type="ECO:0000256" key="5">
    <source>
        <dbReference type="ARBA" id="ARBA00023180"/>
    </source>
</evidence>
<dbReference type="GO" id="GO:0015020">
    <property type="term" value="F:glucuronosyltransferase activity"/>
    <property type="evidence" value="ECO:0007669"/>
    <property type="project" value="InterPro"/>
</dbReference>
<gene>
    <name evidence="6" type="ORF">AT9943_LOCUS10016</name>
</gene>
<keyword evidence="2" id="KW-0328">Glycosyltransferase</keyword>
<dbReference type="InterPro" id="IPR044610">
    <property type="entry name" value="GLCAT14A/B/C"/>
</dbReference>
<evidence type="ECO:0000256" key="2">
    <source>
        <dbReference type="ARBA" id="ARBA00022676"/>
    </source>
</evidence>
<keyword evidence="3" id="KW-0808">Transferase</keyword>
<dbReference type="GO" id="GO:0016020">
    <property type="term" value="C:membrane"/>
    <property type="evidence" value="ECO:0007669"/>
    <property type="project" value="UniProtKB-SubCell"/>
</dbReference>
<dbReference type="PANTHER" id="PTHR45719:SF4">
    <property type="entry name" value="CORE-2_I-BRANCHING BETA-1,6-N-ACETYLGLUCOSAMINYLTRANSFERASE FAMILY PROTEIN"/>
    <property type="match status" value="1"/>
</dbReference>
<dbReference type="AlphaFoldDB" id="A0A7G2EIR2"/>
<reference evidence="6 7" key="1">
    <citation type="submission" date="2020-09" db="EMBL/GenBank/DDBJ databases">
        <authorList>
            <person name="Ashkenazy H."/>
        </authorList>
    </citation>
    <scope>NUCLEOTIDE SEQUENCE [LARGE SCALE GENOMIC DNA]</scope>
    <source>
        <strain evidence="7">cv. Cdm-0</strain>
    </source>
</reference>
<dbReference type="EMBL" id="LR881468">
    <property type="protein sequence ID" value="CAD5321980.1"/>
    <property type="molecule type" value="Genomic_DNA"/>
</dbReference>
<evidence type="ECO:0000313" key="7">
    <source>
        <dbReference type="Proteomes" id="UP000516314"/>
    </source>
</evidence>
<keyword evidence="4" id="KW-0472">Membrane</keyword>
<accession>A0A7G2EIR2</accession>
<dbReference type="Pfam" id="PF02485">
    <property type="entry name" value="Branch"/>
    <property type="match status" value="1"/>
</dbReference>
<organism evidence="6 7">
    <name type="scientific">Arabidopsis thaliana</name>
    <name type="common">Mouse-ear cress</name>
    <dbReference type="NCBI Taxonomy" id="3702"/>
    <lineage>
        <taxon>Eukaryota</taxon>
        <taxon>Viridiplantae</taxon>
        <taxon>Streptophyta</taxon>
        <taxon>Embryophyta</taxon>
        <taxon>Tracheophyta</taxon>
        <taxon>Spermatophyta</taxon>
        <taxon>Magnoliopsida</taxon>
        <taxon>eudicotyledons</taxon>
        <taxon>Gunneridae</taxon>
        <taxon>Pentapetalae</taxon>
        <taxon>rosids</taxon>
        <taxon>malvids</taxon>
        <taxon>Brassicales</taxon>
        <taxon>Brassicaceae</taxon>
        <taxon>Camelineae</taxon>
        <taxon>Arabidopsis</taxon>
    </lineage>
</organism>
<evidence type="ECO:0000256" key="3">
    <source>
        <dbReference type="ARBA" id="ARBA00022679"/>
    </source>
</evidence>
<comment type="subcellular location">
    <subcellularLocation>
        <location evidence="1">Membrane</location>
        <topology evidence="1">Single-pass type II membrane protein</topology>
    </subcellularLocation>
</comment>
<sequence length="350" mass="40608">MAIKKLLMISFSLTSILFSLLYIIPTTKTLFTSSKIPSLPLESNQNSNSTLPCFAYLISASKGDAGKLKRLLRSLYHRRNHYLIHLDLEAPEEEHLEMIRFVAGEPLFQPEGNVMIVGKPNLVTYRGPTMLATTRYDLIYAFSELPRDLNFIQHTSRLGWKMNKRGKPIIIDPGLYSLNKSEIWWVSNQRSLPTSFKLFTGSAWTFLSRPFAEYCIIGYDNLPRTLLLYYTNFVSSPEGYFQTLICNSDEFKNTTVNHDLHYIAWDNPPKQHPKILGTRDYRKMVMSNRPFARKFKSNDPVLNRIDREILRRKRKLGSKPDLGPGPGARRLKSLLMRLLLRRNFVNRQCR</sequence>
<proteinExistence type="predicted"/>
<evidence type="ECO:0000313" key="6">
    <source>
        <dbReference type="EMBL" id="CAD5321980.1"/>
    </source>
</evidence>
<keyword evidence="5" id="KW-0325">Glycoprotein</keyword>
<dbReference type="InterPro" id="IPR003406">
    <property type="entry name" value="Glyco_trans_14"/>
</dbReference>
<evidence type="ECO:0000256" key="1">
    <source>
        <dbReference type="ARBA" id="ARBA00004606"/>
    </source>
</evidence>